<dbReference type="InterPro" id="IPR001547">
    <property type="entry name" value="Glyco_hydro_5"/>
</dbReference>
<evidence type="ECO:0000259" key="4">
    <source>
        <dbReference type="PROSITE" id="PS51910"/>
    </source>
</evidence>
<dbReference type="Gene3D" id="3.40.5.30">
    <property type="entry name" value="(Trans)glycosidases - domain 2"/>
    <property type="match status" value="1"/>
</dbReference>
<evidence type="ECO:0000256" key="3">
    <source>
        <dbReference type="RuleBase" id="RU000489"/>
    </source>
</evidence>
<dbReference type="Pfam" id="PF00704">
    <property type="entry name" value="Glyco_hydro_18"/>
    <property type="match status" value="1"/>
</dbReference>
<dbReference type="InterPro" id="IPR017853">
    <property type="entry name" value="GH"/>
</dbReference>
<dbReference type="InterPro" id="IPR001223">
    <property type="entry name" value="Glyco_hydro18_cat"/>
</dbReference>
<dbReference type="OrthoDB" id="9800955at2"/>
<dbReference type="Pfam" id="PF00150">
    <property type="entry name" value="Cellulase"/>
    <property type="match status" value="1"/>
</dbReference>
<dbReference type="Proteomes" id="UP000316778">
    <property type="component" value="Unassembled WGS sequence"/>
</dbReference>
<comment type="caution">
    <text evidence="5">The sequence shown here is derived from an EMBL/GenBank/DDBJ whole genome shotgun (WGS) entry which is preliminary data.</text>
</comment>
<reference evidence="5 6" key="1">
    <citation type="journal article" date="2013" name="Stand. Genomic Sci.">
        <title>Genomic Encyclopedia of Type Strains, Phase I: The one thousand microbial genomes (KMG-I) project.</title>
        <authorList>
            <person name="Kyrpides N.C."/>
            <person name="Woyke T."/>
            <person name="Eisen J.A."/>
            <person name="Garrity G."/>
            <person name="Lilburn T.G."/>
            <person name="Beck B.J."/>
            <person name="Whitman W.B."/>
            <person name="Hugenholtz P."/>
            <person name="Klenk H.P."/>
        </authorList>
    </citation>
    <scope>NUCLEOTIDE SEQUENCE [LARGE SCALE GENOMIC DNA]</scope>
    <source>
        <strain evidence="5 6">DSM 13484</strain>
    </source>
</reference>
<dbReference type="Gene3D" id="3.20.20.80">
    <property type="entry name" value="Glycosidases"/>
    <property type="match status" value="2"/>
</dbReference>
<protein>
    <submittedName>
        <fullName evidence="5">Putative secreted protein (Por secretion system target)</fullName>
    </submittedName>
</protein>
<keyword evidence="1 3" id="KW-0378">Hydrolase</keyword>
<dbReference type="InterPro" id="IPR001579">
    <property type="entry name" value="Glyco_hydro_18_chit_AS"/>
</dbReference>
<gene>
    <name evidence="5" type="ORF">LX66_5487</name>
</gene>
<dbReference type="NCBIfam" id="TIGR04183">
    <property type="entry name" value="Por_Secre_tail"/>
    <property type="match status" value="1"/>
</dbReference>
<dbReference type="SMART" id="SM00636">
    <property type="entry name" value="Glyco_18"/>
    <property type="match status" value="1"/>
</dbReference>
<accession>A0A562SHZ4</accession>
<evidence type="ECO:0000313" key="5">
    <source>
        <dbReference type="EMBL" id="TWI80882.1"/>
    </source>
</evidence>
<dbReference type="PANTHER" id="PTHR31297">
    <property type="entry name" value="GLUCAN ENDO-1,6-BETA-GLUCOSIDASE B"/>
    <property type="match status" value="1"/>
</dbReference>
<dbReference type="InterPro" id="IPR026444">
    <property type="entry name" value="Secre_tail"/>
</dbReference>
<dbReference type="GO" id="GO:0009986">
    <property type="term" value="C:cell surface"/>
    <property type="evidence" value="ECO:0007669"/>
    <property type="project" value="TreeGrafter"/>
</dbReference>
<dbReference type="SUPFAM" id="SSF51445">
    <property type="entry name" value="(Trans)glycosidases"/>
    <property type="match status" value="2"/>
</dbReference>
<dbReference type="GO" id="GO:0005576">
    <property type="term" value="C:extracellular region"/>
    <property type="evidence" value="ECO:0007669"/>
    <property type="project" value="TreeGrafter"/>
</dbReference>
<evidence type="ECO:0000313" key="6">
    <source>
        <dbReference type="Proteomes" id="UP000316778"/>
    </source>
</evidence>
<dbReference type="InterPro" id="IPR050386">
    <property type="entry name" value="Glycosyl_hydrolase_5"/>
</dbReference>
<dbReference type="SUPFAM" id="SSF50405">
    <property type="entry name" value="Actin-crosslinking proteins"/>
    <property type="match status" value="2"/>
</dbReference>
<keyword evidence="6" id="KW-1185">Reference proteome</keyword>
<dbReference type="InterPro" id="IPR011583">
    <property type="entry name" value="Chitinase_II/V-like_cat"/>
</dbReference>
<proteinExistence type="predicted"/>
<keyword evidence="2 3" id="KW-0326">Glycosidase</keyword>
<dbReference type="Gene3D" id="2.80.10.50">
    <property type="match status" value="2"/>
</dbReference>
<dbReference type="RefSeq" id="WP_145719411.1">
    <property type="nucleotide sequence ID" value="NZ_BAAAFY010000003.1"/>
</dbReference>
<dbReference type="CDD" id="cd23342">
    <property type="entry name" value="beta-trefoil_FSCN_ZgPorA-like"/>
    <property type="match status" value="2"/>
</dbReference>
<evidence type="ECO:0000256" key="2">
    <source>
        <dbReference type="ARBA" id="ARBA00023295"/>
    </source>
</evidence>
<dbReference type="PANTHER" id="PTHR31297:SF13">
    <property type="entry name" value="PUTATIVE-RELATED"/>
    <property type="match status" value="1"/>
</dbReference>
<sequence>MKDRSTIRFRGRPRHACYLSPFYRISLLLLMLCMGLLPARAQLSRLRADGQRIVNASNQEVILKAVGLGGWLLQEGYMIKPSFSGGGTQWSIKKRLYDQGQSDAAVEAFYQSWRDNFITKADIDYLASLGFNCIRLPMHYELFLTSAQRAVRNSVARNSGNYNNYVNSLTSWYNSNQLFNDANLEGFRTIDSLLRWTGANNMYVVLDLHAAPGAQGTDANISDALAGNDLWNRSIYQDITVRLWQRLASRYMNHSGIAFYDLVNEPNNVPDNRWIHDLYERLINTIRGLGDTHLLMIEGNGWGNNYDYMEPFTFSNRSNLVYNAHRYWITNSTTQTDPNPNQINLIANMVNFRSTHNVPVWVGETGENNNAWLSENIQALNSKGIGWCHWTYKRFDSQENAALMRINPPYLMDGAANMAAVLNNIRFANCVANNGTIAAVAPGSTPPPANAPIGKTIWLQGFNNQYVSSENGEQPMNCNRASVQGWEQFVVVDAGGGKIALRGNNGLYVSSENGEQPMNCNRPSIQDWEKFDWIVNADGKISLKGNNGMYVCSENGEQPMNCNRPSISGWEAFAWGEVSAAATSEVAPAIAAEDFKVIGYMPSWSGSVNAVQYSKLTHINYAFLLPTATGGLQSIDNPSKLQSLVSTAHANGVKVLISVGGWNDGNDSGFESLAANSTYRNNFVNNMINFVNQYGLDGVDIDWEYPDAGASANNYVALMRQLSSAMHSRGKLLTAAVIGANGGSILSSVFPLVDYLMLMAYDQNNFQHSTYNYAVQSLNYWRGRGLPAEKAILGAPFYGRPTWESYAQLVNRGANPYADVFDNVGYNGITTIKRKTNLAFDQGGGIMIWELSQDATGANSLLSAIHEVVLERGGGNPPPPGDAPIGQTIWLQGNNGQYVSSKNGEGPMWCNATLVQGWNQFLVVDAGSGKIALRNLDKYVSSENGEQPMNCNRPSIQDWEKFDWIVNADGSISLRGNNGLYVSSENGAAAMTCNRTAIQGWEQFNYGVAGAAARTTLAAAAVPGKKADCTASGNILVYPNPLVQGGTFTLRLDKYDASAPVLVVIVDINKRVVACHKANAGVLTIPTGNIASGFYIVTVTNGRHTYTKKIVIQ</sequence>
<dbReference type="EMBL" id="VLLG01000008">
    <property type="protein sequence ID" value="TWI80882.1"/>
    <property type="molecule type" value="Genomic_DNA"/>
</dbReference>
<dbReference type="AlphaFoldDB" id="A0A562SHZ4"/>
<dbReference type="PROSITE" id="PS51910">
    <property type="entry name" value="GH18_2"/>
    <property type="match status" value="1"/>
</dbReference>
<name>A0A562SHZ4_CHIJA</name>
<dbReference type="GO" id="GO:0009251">
    <property type="term" value="P:glucan catabolic process"/>
    <property type="evidence" value="ECO:0007669"/>
    <property type="project" value="TreeGrafter"/>
</dbReference>
<organism evidence="5 6">
    <name type="scientific">Chitinophaga japonensis</name>
    <name type="common">Flexibacter japonensis</name>
    <dbReference type="NCBI Taxonomy" id="104662"/>
    <lineage>
        <taxon>Bacteria</taxon>
        <taxon>Pseudomonadati</taxon>
        <taxon>Bacteroidota</taxon>
        <taxon>Chitinophagia</taxon>
        <taxon>Chitinophagales</taxon>
        <taxon>Chitinophagaceae</taxon>
        <taxon>Chitinophaga</taxon>
    </lineage>
</organism>
<dbReference type="GO" id="GO:0008061">
    <property type="term" value="F:chitin binding"/>
    <property type="evidence" value="ECO:0007669"/>
    <property type="project" value="InterPro"/>
</dbReference>
<evidence type="ECO:0000256" key="1">
    <source>
        <dbReference type="ARBA" id="ARBA00022801"/>
    </source>
</evidence>
<dbReference type="PROSITE" id="PS01095">
    <property type="entry name" value="GH18_1"/>
    <property type="match status" value="1"/>
</dbReference>
<dbReference type="Pfam" id="PF18962">
    <property type="entry name" value="Por_Secre_tail"/>
    <property type="match status" value="1"/>
</dbReference>
<dbReference type="InterPro" id="IPR008999">
    <property type="entry name" value="Actin-crosslinking"/>
</dbReference>
<feature type="domain" description="GH18" evidence="4">
    <location>
        <begin position="595"/>
        <end position="872"/>
    </location>
</feature>
<dbReference type="GO" id="GO:0008422">
    <property type="term" value="F:beta-glucosidase activity"/>
    <property type="evidence" value="ECO:0007669"/>
    <property type="project" value="TreeGrafter"/>
</dbReference>